<name>A0A317WTT8_9EURO</name>
<accession>A0A317WTT8</accession>
<organism evidence="1 2">
    <name type="scientific">Aspergillus heteromorphus CBS 117.55</name>
    <dbReference type="NCBI Taxonomy" id="1448321"/>
    <lineage>
        <taxon>Eukaryota</taxon>
        <taxon>Fungi</taxon>
        <taxon>Dikarya</taxon>
        <taxon>Ascomycota</taxon>
        <taxon>Pezizomycotina</taxon>
        <taxon>Eurotiomycetes</taxon>
        <taxon>Eurotiomycetidae</taxon>
        <taxon>Eurotiales</taxon>
        <taxon>Aspergillaceae</taxon>
        <taxon>Aspergillus</taxon>
        <taxon>Aspergillus subgen. Circumdati</taxon>
    </lineage>
</organism>
<evidence type="ECO:0000313" key="1">
    <source>
        <dbReference type="EMBL" id="PWY87650.1"/>
    </source>
</evidence>
<evidence type="ECO:0000313" key="2">
    <source>
        <dbReference type="Proteomes" id="UP000247233"/>
    </source>
</evidence>
<dbReference type="OrthoDB" id="4062651at2759"/>
<dbReference type="VEuPathDB" id="FungiDB:BO70DRAFT_385904"/>
<gene>
    <name evidence="1" type="ORF">BO70DRAFT_385904</name>
</gene>
<dbReference type="InterPro" id="IPR011009">
    <property type="entry name" value="Kinase-like_dom_sf"/>
</dbReference>
<dbReference type="GeneID" id="37068014"/>
<dbReference type="RefSeq" id="XP_025401533.1">
    <property type="nucleotide sequence ID" value="XM_025545777.1"/>
</dbReference>
<dbReference type="STRING" id="1448321.A0A317WTT8"/>
<evidence type="ECO:0008006" key="3">
    <source>
        <dbReference type="Google" id="ProtNLM"/>
    </source>
</evidence>
<dbReference type="EMBL" id="MSFL01000006">
    <property type="protein sequence ID" value="PWY87650.1"/>
    <property type="molecule type" value="Genomic_DNA"/>
</dbReference>
<comment type="caution">
    <text evidence="1">The sequence shown here is derived from an EMBL/GenBank/DDBJ whole genome shotgun (WGS) entry which is preliminary data.</text>
</comment>
<dbReference type="Gene3D" id="1.10.510.10">
    <property type="entry name" value="Transferase(Phosphotransferase) domain 1"/>
    <property type="match status" value="1"/>
</dbReference>
<sequence>MLHPVTPDPPPLTASRLWRCRSLRCQGITNEDIVISHCLWWTNGRPRVQNDQPPSIYKDYLAQETTEPSSRSQTLIYHAEDNNRWWIKASKHQRRVLYQDFVTRINYDSILLLADTVTEITLGDTATTGHQEGKFAVDDATGTTESLNVSLRCRIREDPLRVVYPLCDEFPYFRKFTTDQLIRDAEITEGVFWVYNNGIRYVLKIVNRSIYEPRDTDVFRKELQNLEYFAGVPNIVQSAGVAGSTNPYRTSNGSGGQLVLTGILLEAYSGGSLQQAAKTHMDIKPSNVVLDSEGNAVVIDISGIGGISRQWCSPEIQDELSPFDLPFSQRRLNDVWAYGKLLSKIGAHAKDDPFAKTLKQVADCLMKEGCQTRMSLSKALSQLKGTDNQTRYTMM</sequence>
<protein>
    <recommendedName>
        <fullName evidence="3">Protein kinase domain-containing protein</fullName>
    </recommendedName>
</protein>
<dbReference type="SUPFAM" id="SSF56112">
    <property type="entry name" value="Protein kinase-like (PK-like)"/>
    <property type="match status" value="1"/>
</dbReference>
<keyword evidence="2" id="KW-1185">Reference proteome</keyword>
<dbReference type="AlphaFoldDB" id="A0A317WTT8"/>
<dbReference type="Proteomes" id="UP000247233">
    <property type="component" value="Unassembled WGS sequence"/>
</dbReference>
<proteinExistence type="predicted"/>
<reference evidence="1 2" key="1">
    <citation type="submission" date="2016-12" db="EMBL/GenBank/DDBJ databases">
        <title>The genomes of Aspergillus section Nigri reveals drivers in fungal speciation.</title>
        <authorList>
            <consortium name="DOE Joint Genome Institute"/>
            <person name="Vesth T.C."/>
            <person name="Nybo J."/>
            <person name="Theobald S."/>
            <person name="Brandl J."/>
            <person name="Frisvad J.C."/>
            <person name="Nielsen K.F."/>
            <person name="Lyhne E.K."/>
            <person name="Kogle M.E."/>
            <person name="Kuo A."/>
            <person name="Riley R."/>
            <person name="Clum A."/>
            <person name="Nolan M."/>
            <person name="Lipzen A."/>
            <person name="Salamov A."/>
            <person name="Henrissat B."/>
            <person name="Wiebenga A."/>
            <person name="De Vries R.P."/>
            <person name="Grigoriev I.V."/>
            <person name="Mortensen U.H."/>
            <person name="Andersen M.R."/>
            <person name="Baker S.E."/>
        </authorList>
    </citation>
    <scope>NUCLEOTIDE SEQUENCE [LARGE SCALE GENOMIC DNA]</scope>
    <source>
        <strain evidence="1 2">CBS 117.55</strain>
    </source>
</reference>